<accession>A0A813H8J8</accession>
<name>A0A813H8J8_POLGL</name>
<evidence type="ECO:0000256" key="1">
    <source>
        <dbReference type="SAM" id="MobiDB-lite"/>
    </source>
</evidence>
<feature type="region of interest" description="Disordered" evidence="1">
    <location>
        <begin position="300"/>
        <end position="326"/>
    </location>
</feature>
<evidence type="ECO:0000256" key="2">
    <source>
        <dbReference type="SAM" id="SignalP"/>
    </source>
</evidence>
<evidence type="ECO:0000313" key="3">
    <source>
        <dbReference type="EMBL" id="CAE8634163.1"/>
    </source>
</evidence>
<organism evidence="3 4">
    <name type="scientific">Polarella glacialis</name>
    <name type="common">Dinoflagellate</name>
    <dbReference type="NCBI Taxonomy" id="89957"/>
    <lineage>
        <taxon>Eukaryota</taxon>
        <taxon>Sar</taxon>
        <taxon>Alveolata</taxon>
        <taxon>Dinophyceae</taxon>
        <taxon>Suessiales</taxon>
        <taxon>Suessiaceae</taxon>
        <taxon>Polarella</taxon>
    </lineage>
</organism>
<dbReference type="EMBL" id="CAJNNV010030926">
    <property type="protein sequence ID" value="CAE8634163.1"/>
    <property type="molecule type" value="Genomic_DNA"/>
</dbReference>
<feature type="chain" id="PRO_5032714825" evidence="2">
    <location>
        <begin position="26"/>
        <end position="326"/>
    </location>
</feature>
<dbReference type="AlphaFoldDB" id="A0A813H8J8"/>
<keyword evidence="4" id="KW-1185">Reference proteome</keyword>
<protein>
    <submittedName>
        <fullName evidence="3">Uncharacterized protein</fullName>
    </submittedName>
</protein>
<reference evidence="3" key="1">
    <citation type="submission" date="2021-02" db="EMBL/GenBank/DDBJ databases">
        <authorList>
            <person name="Dougan E. K."/>
            <person name="Rhodes N."/>
            <person name="Thang M."/>
            <person name="Chan C."/>
        </authorList>
    </citation>
    <scope>NUCLEOTIDE SEQUENCE</scope>
</reference>
<comment type="caution">
    <text evidence="3">The sequence shown here is derived from an EMBL/GenBank/DDBJ whole genome shotgun (WGS) entry which is preliminary data.</text>
</comment>
<gene>
    <name evidence="3" type="ORF">PGLA1383_LOCUS49835</name>
</gene>
<proteinExistence type="predicted"/>
<dbReference type="Proteomes" id="UP000654075">
    <property type="component" value="Unassembled WGS sequence"/>
</dbReference>
<evidence type="ECO:0000313" key="4">
    <source>
        <dbReference type="Proteomes" id="UP000654075"/>
    </source>
</evidence>
<keyword evidence="2" id="KW-0732">Signal</keyword>
<sequence>MARKKCWQLLVTLGCIGLFPHFARLDSAAWIGRRSSQPVLPPCDRRLGWGPRCPCKASTRPAIAATSRGSEIEFSKADLWHSWDASVPGQSLCEDLAQLGVPSVLRQQLLEKALGFAARGDRFWLARWASAASLVPSEELTRGPWEVVSEMTLANRRNQLAVSSLAEILARTGEPLSQAELSALVWLLEFTPQVGKGDNQLGESLSAALASEALDLGRPWPADLDAHFDVNLVGIFELGGDVRQQLFQGTGRLAGLRASKLTRSLHRTLPVASDTTAQRWRKLSLAAEEEEAGSAGTLMSLADGTEGAGSAGTPLDLLGEEDASEM</sequence>
<feature type="signal peptide" evidence="2">
    <location>
        <begin position="1"/>
        <end position="25"/>
    </location>
</feature>